<evidence type="ECO:0000259" key="2">
    <source>
        <dbReference type="Pfam" id="PF12254"/>
    </source>
</evidence>
<feature type="compositionally biased region" description="Acidic residues" evidence="1">
    <location>
        <begin position="218"/>
        <end position="236"/>
    </location>
</feature>
<feature type="domain" description="DNA polymerase alpha catalytic subunit N-terminal" evidence="2">
    <location>
        <begin position="31"/>
        <end position="85"/>
    </location>
</feature>
<organism evidence="3 4">
    <name type="scientific">Tetraparma gracilis</name>
    <dbReference type="NCBI Taxonomy" id="2962635"/>
    <lineage>
        <taxon>Eukaryota</taxon>
        <taxon>Sar</taxon>
        <taxon>Stramenopiles</taxon>
        <taxon>Ochrophyta</taxon>
        <taxon>Bolidophyceae</taxon>
        <taxon>Parmales</taxon>
        <taxon>Triparmaceae</taxon>
        <taxon>Tetraparma</taxon>
    </lineage>
</organism>
<feature type="compositionally biased region" description="Basic and acidic residues" evidence="1">
    <location>
        <begin position="1"/>
        <end position="18"/>
    </location>
</feature>
<dbReference type="Proteomes" id="UP001165060">
    <property type="component" value="Unassembled WGS sequence"/>
</dbReference>
<dbReference type="InterPro" id="IPR024647">
    <property type="entry name" value="DNA_pol_a_cat_su_N"/>
</dbReference>
<dbReference type="PANTHER" id="PTHR45861:SF1">
    <property type="entry name" value="DNA POLYMERASE ALPHA CATALYTIC SUBUNIT"/>
    <property type="match status" value="1"/>
</dbReference>
<feature type="region of interest" description="Disordered" evidence="1">
    <location>
        <begin position="171"/>
        <end position="272"/>
    </location>
</feature>
<dbReference type="Pfam" id="PF12254">
    <property type="entry name" value="DNA_pol_alpha_N"/>
    <property type="match status" value="1"/>
</dbReference>
<accession>A0ABQ6MJ15</accession>
<keyword evidence="4" id="KW-1185">Reference proteome</keyword>
<evidence type="ECO:0000256" key="1">
    <source>
        <dbReference type="SAM" id="MobiDB-lite"/>
    </source>
</evidence>
<gene>
    <name evidence="3" type="ORF">TeGR_g5479</name>
</gene>
<evidence type="ECO:0000313" key="3">
    <source>
        <dbReference type="EMBL" id="GMI27466.1"/>
    </source>
</evidence>
<feature type="region of interest" description="Disordered" evidence="1">
    <location>
        <begin position="1"/>
        <end position="37"/>
    </location>
</feature>
<dbReference type="EMBL" id="BRYB01002913">
    <property type="protein sequence ID" value="GMI27466.1"/>
    <property type="molecule type" value="Genomic_DNA"/>
</dbReference>
<comment type="caution">
    <text evidence="3">The sequence shown here is derived from an EMBL/GenBank/DDBJ whole genome shotgun (WGS) entry which is preliminary data.</text>
</comment>
<dbReference type="PANTHER" id="PTHR45861">
    <property type="entry name" value="DNA POLYMERASE ALPHA CATALYTIC SUBUNIT"/>
    <property type="match status" value="1"/>
</dbReference>
<evidence type="ECO:0000313" key="4">
    <source>
        <dbReference type="Proteomes" id="UP001165060"/>
    </source>
</evidence>
<name>A0ABQ6MJ15_9STRA</name>
<protein>
    <recommendedName>
        <fullName evidence="2">DNA polymerase alpha catalytic subunit N-terminal domain-containing protein</fullName>
    </recommendedName>
</protein>
<sequence length="398" mass="40910">MEREKRAKSAKASAREAQRSAIRARKSGLGGVSRTSEFSLADEGDVYDVVDEAGYASLVSGRREREDFVVDDDGLGYHDDGEEHFGDDAPGGEGKDRKRSRKGTGALDDAQLKKARAHNALTARQEQEEQKADGSLWGFVSKGKQGDGISQAVAQRKVNLSDSLDDMLAVGGRPGARAKGKARPAAAARARPAAGAARKRPGAAARARPAAPSSAPAPDDDADDNFTDAMDDDDADAAPALGGGEGGEAVDKRLSFTGDGGEGAAAAPAAPARARSRFAKAVKVEVSAAVSGTIQSLSRTTEAAAALPGAPGLKKAAGGGEQVGDVGVADVVSAGAHASFQSVVKDVDGKQVLDMFWLDAYEKRGVVYLFGKVEAELGNPAAGFVSCCVVVSGNERNM</sequence>
<dbReference type="Gene3D" id="2.40.50.730">
    <property type="match status" value="1"/>
</dbReference>
<feature type="compositionally biased region" description="Basic and acidic residues" evidence="1">
    <location>
        <begin position="75"/>
        <end position="87"/>
    </location>
</feature>
<proteinExistence type="predicted"/>
<feature type="region of interest" description="Disordered" evidence="1">
    <location>
        <begin position="70"/>
        <end position="149"/>
    </location>
</feature>
<feature type="compositionally biased region" description="Low complexity" evidence="1">
    <location>
        <begin position="183"/>
        <end position="217"/>
    </location>
</feature>
<reference evidence="3 4" key="1">
    <citation type="journal article" date="2023" name="Commun. Biol.">
        <title>Genome analysis of Parmales, the sister group of diatoms, reveals the evolutionary specialization of diatoms from phago-mixotrophs to photoautotrophs.</title>
        <authorList>
            <person name="Ban H."/>
            <person name="Sato S."/>
            <person name="Yoshikawa S."/>
            <person name="Yamada K."/>
            <person name="Nakamura Y."/>
            <person name="Ichinomiya M."/>
            <person name="Sato N."/>
            <person name="Blanc-Mathieu R."/>
            <person name="Endo H."/>
            <person name="Kuwata A."/>
            <person name="Ogata H."/>
        </authorList>
    </citation>
    <scope>NUCLEOTIDE SEQUENCE [LARGE SCALE GENOMIC DNA]</scope>
</reference>